<comment type="caution">
    <text evidence="1">The sequence shown here is derived from an EMBL/GenBank/DDBJ whole genome shotgun (WGS) entry which is preliminary data.</text>
</comment>
<dbReference type="EMBL" id="JAKROA010000001">
    <property type="protein sequence ID" value="KAL5111968.1"/>
    <property type="molecule type" value="Genomic_DNA"/>
</dbReference>
<keyword evidence="2" id="KW-1185">Reference proteome</keyword>
<evidence type="ECO:0000313" key="1">
    <source>
        <dbReference type="EMBL" id="KAL5111968.1"/>
    </source>
</evidence>
<name>A0ABR4QSA2_9CEST</name>
<sequence length="122" mass="13552">MLDADCFARRPRPLHSLLSGRPRCGQGLSRCAGLRSAYVFSTGASGVIRSRGDSPHFCTKWQDESVSVTMCREVCTRGSWLIAPPFVAVCAYYLSSWHLGHASTEGCQLLVLQGVRCWRMNR</sequence>
<protein>
    <submittedName>
        <fullName evidence="1">Uncharacterized protein</fullName>
    </submittedName>
</protein>
<dbReference type="Proteomes" id="UP001651158">
    <property type="component" value="Unassembled WGS sequence"/>
</dbReference>
<accession>A0ABR4QSA2</accession>
<proteinExistence type="predicted"/>
<gene>
    <name evidence="1" type="ORF">TcWFU_004441</name>
</gene>
<evidence type="ECO:0000313" key="2">
    <source>
        <dbReference type="Proteomes" id="UP001651158"/>
    </source>
</evidence>
<reference evidence="1 2" key="1">
    <citation type="journal article" date="2022" name="Front. Cell. Infect. Microbiol.">
        <title>The Genomes of Two Strains of Taenia crassiceps the Animal Model for the Study of Human Cysticercosis.</title>
        <authorList>
            <person name="Bobes R.J."/>
            <person name="Estrada K."/>
            <person name="Rios-Valencia D.G."/>
            <person name="Calderon-Gallegos A."/>
            <person name="de la Torre P."/>
            <person name="Carrero J.C."/>
            <person name="Sanchez-Flores A."/>
            <person name="Laclette J.P."/>
        </authorList>
    </citation>
    <scope>NUCLEOTIDE SEQUENCE [LARGE SCALE GENOMIC DNA]</scope>
    <source>
        <strain evidence="1">WFUcys</strain>
    </source>
</reference>
<organism evidence="1 2">
    <name type="scientific">Taenia crassiceps</name>
    <dbReference type="NCBI Taxonomy" id="6207"/>
    <lineage>
        <taxon>Eukaryota</taxon>
        <taxon>Metazoa</taxon>
        <taxon>Spiralia</taxon>
        <taxon>Lophotrochozoa</taxon>
        <taxon>Platyhelminthes</taxon>
        <taxon>Cestoda</taxon>
        <taxon>Eucestoda</taxon>
        <taxon>Cyclophyllidea</taxon>
        <taxon>Taeniidae</taxon>
        <taxon>Taenia</taxon>
    </lineage>
</organism>